<dbReference type="EMBL" id="JAKEKT020000131">
    <property type="protein sequence ID" value="KAL1634462.1"/>
    <property type="molecule type" value="Genomic_DNA"/>
</dbReference>
<evidence type="ECO:0000256" key="2">
    <source>
        <dbReference type="ARBA" id="ARBA00022679"/>
    </source>
</evidence>
<evidence type="ECO:0000313" key="9">
    <source>
        <dbReference type="Proteomes" id="UP001521184"/>
    </source>
</evidence>
<dbReference type="SUPFAM" id="SSF53335">
    <property type="entry name" value="S-adenosyl-L-methionine-dependent methyltransferases"/>
    <property type="match status" value="1"/>
</dbReference>
<sequence>MAPGATLPEDDAQRDAAFQKAMHGKSAEARHAFLSMLNKDDDAHRMVTDSYVQRWANDSKYATADEAREARKAEYMGLVNNYYDLVTDLYEEGWAQSFHFCRFGVGEGFLQALARHEHYMAHRLDLRQGMKVLDVGCGVGGPAREIALFAGCDVTGLNNNGYQIERATAYAKKEDLAHLVSFVKGDFMHMDFPDNTFDAVYAMEATVHAPSLEGVYAQIFRVLKPGGKFGVYEWVMTDAFDASNPSHVAVRLGIERGSGIAHMQTRAHAAAAMRAAGFELELQEDLAAPARPDRVPWWYPLAGEWRYARSLWDALGVVRMSWLGRAAMGGLLRALEAVRVAPRGTAETAAELAAGAESLVEGGKLGLFTPMYFMVGKKPAA</sequence>
<comment type="caution">
    <text evidence="8">The sequence shown here is derived from an EMBL/GenBank/DDBJ whole genome shotgun (WGS) entry which is preliminary data.</text>
</comment>
<dbReference type="PROSITE" id="PS51685">
    <property type="entry name" value="SAM_MT_ERG6_SMT"/>
    <property type="match status" value="1"/>
</dbReference>
<evidence type="ECO:0000313" key="8">
    <source>
        <dbReference type="EMBL" id="KAL1634462.1"/>
    </source>
</evidence>
<keyword evidence="6" id="KW-0752">Steroid biosynthesis</keyword>
<evidence type="ECO:0000256" key="5">
    <source>
        <dbReference type="PROSITE-ProRule" id="PRU01022"/>
    </source>
</evidence>
<keyword evidence="3 5" id="KW-0949">S-adenosyl-L-methionine</keyword>
<evidence type="ECO:0000256" key="1">
    <source>
        <dbReference type="ARBA" id="ARBA00022603"/>
    </source>
</evidence>
<organism evidence="8 9">
    <name type="scientific">Diplodia intermedia</name>
    <dbReference type="NCBI Taxonomy" id="856260"/>
    <lineage>
        <taxon>Eukaryota</taxon>
        <taxon>Fungi</taxon>
        <taxon>Dikarya</taxon>
        <taxon>Ascomycota</taxon>
        <taxon>Pezizomycotina</taxon>
        <taxon>Dothideomycetes</taxon>
        <taxon>Dothideomycetes incertae sedis</taxon>
        <taxon>Botryosphaeriales</taxon>
        <taxon>Botryosphaeriaceae</taxon>
        <taxon>Diplodia</taxon>
    </lineage>
</organism>
<dbReference type="EC" id="2.1.1.-" evidence="6"/>
<feature type="domain" description="SAM-dependent methyltransferase Erg6/SMT-type" evidence="7">
    <location>
        <begin position="82"/>
        <end position="379"/>
    </location>
</feature>
<protein>
    <recommendedName>
        <fullName evidence="6">Sterol 24-C-methyltransferase</fullName>
        <ecNumber evidence="6">2.1.1.-</ecNumber>
    </recommendedName>
    <alternativeName>
        <fullName evidence="6">Delta(24)-sterol C-methyltransferase</fullName>
    </alternativeName>
</protein>
<comment type="function">
    <text evidence="6">Catalyzes the transfer of methyl groups from S-adenosyl-methionine to the C-24 of sterols.</text>
</comment>
<keyword evidence="6" id="KW-1207">Sterol metabolism</keyword>
<dbReference type="Pfam" id="PF08498">
    <property type="entry name" value="Sterol_MT_C"/>
    <property type="match status" value="1"/>
</dbReference>
<dbReference type="InterPro" id="IPR029063">
    <property type="entry name" value="SAM-dependent_MTases_sf"/>
</dbReference>
<keyword evidence="6" id="KW-0753">Steroid metabolism</keyword>
<dbReference type="InterPro" id="IPR013705">
    <property type="entry name" value="Sterol_MeTrfase_C"/>
</dbReference>
<dbReference type="Pfam" id="PF08241">
    <property type="entry name" value="Methyltransf_11"/>
    <property type="match status" value="1"/>
</dbReference>
<proteinExistence type="inferred from homology"/>
<reference evidence="8 9" key="1">
    <citation type="journal article" date="2023" name="Plant Dis.">
        <title>First Report of Diplodia intermedia Causing Canker and Dieback Diseases on Apple Trees in Canada.</title>
        <authorList>
            <person name="Ellouze W."/>
            <person name="Ilyukhin E."/>
            <person name="Sulman M."/>
            <person name="Ali S."/>
        </authorList>
    </citation>
    <scope>NUCLEOTIDE SEQUENCE [LARGE SCALE GENOMIC DNA]</scope>
    <source>
        <strain evidence="8 9">M45-28</strain>
    </source>
</reference>
<keyword evidence="6" id="KW-0443">Lipid metabolism</keyword>
<keyword evidence="6" id="KW-0444">Lipid biosynthesis</keyword>
<name>A0ABR3T554_9PEZI</name>
<keyword evidence="6" id="KW-0756">Sterol biosynthesis</keyword>
<accession>A0ABR3T554</accession>
<gene>
    <name evidence="8" type="primary">ERG6_2</name>
    <name evidence="8" type="ORF">SLS58_010658</name>
</gene>
<evidence type="ECO:0000256" key="6">
    <source>
        <dbReference type="RuleBase" id="RU362025"/>
    </source>
</evidence>
<dbReference type="InterPro" id="IPR013216">
    <property type="entry name" value="Methyltransf_11"/>
</dbReference>
<evidence type="ECO:0000259" key="7">
    <source>
        <dbReference type="PROSITE" id="PS51685"/>
    </source>
</evidence>
<dbReference type="Gene3D" id="3.40.50.150">
    <property type="entry name" value="Vaccinia Virus protein VP39"/>
    <property type="match status" value="1"/>
</dbReference>
<dbReference type="InterPro" id="IPR050447">
    <property type="entry name" value="Erg6_SMT_methyltransf"/>
</dbReference>
<evidence type="ECO:0000256" key="4">
    <source>
        <dbReference type="ARBA" id="ARBA00038188"/>
    </source>
</evidence>
<dbReference type="Proteomes" id="UP001521184">
    <property type="component" value="Unassembled WGS sequence"/>
</dbReference>
<dbReference type="CDD" id="cd02440">
    <property type="entry name" value="AdoMet_MTases"/>
    <property type="match status" value="1"/>
</dbReference>
<keyword evidence="1 5" id="KW-0489">Methyltransferase</keyword>
<keyword evidence="9" id="KW-1185">Reference proteome</keyword>
<dbReference type="PANTHER" id="PTHR44068:SF1">
    <property type="entry name" value="HYPOTHETICAL LOC100005854"/>
    <property type="match status" value="1"/>
</dbReference>
<dbReference type="InterPro" id="IPR030384">
    <property type="entry name" value="MeTrfase_SMT"/>
</dbReference>
<evidence type="ECO:0000256" key="3">
    <source>
        <dbReference type="ARBA" id="ARBA00022691"/>
    </source>
</evidence>
<comment type="similarity">
    <text evidence="4 5 6">Belongs to the class I-like SAM-binding methyltransferase superfamily. Erg6/SMT family.</text>
</comment>
<keyword evidence="2 5" id="KW-0808">Transferase</keyword>
<comment type="pathway">
    <text evidence="6">Steroid metabolism.</text>
</comment>
<dbReference type="PANTHER" id="PTHR44068">
    <property type="entry name" value="ZGC:194242"/>
    <property type="match status" value="1"/>
</dbReference>